<evidence type="ECO:0000313" key="2">
    <source>
        <dbReference type="Proteomes" id="UP000054558"/>
    </source>
</evidence>
<proteinExistence type="predicted"/>
<organism evidence="1 2">
    <name type="scientific">Klebsormidium nitens</name>
    <name type="common">Green alga</name>
    <name type="synonym">Ulothrix nitens</name>
    <dbReference type="NCBI Taxonomy" id="105231"/>
    <lineage>
        <taxon>Eukaryota</taxon>
        <taxon>Viridiplantae</taxon>
        <taxon>Streptophyta</taxon>
        <taxon>Klebsormidiophyceae</taxon>
        <taxon>Klebsormidiales</taxon>
        <taxon>Klebsormidiaceae</taxon>
        <taxon>Klebsormidium</taxon>
    </lineage>
</organism>
<dbReference type="Proteomes" id="UP000054558">
    <property type="component" value="Unassembled WGS sequence"/>
</dbReference>
<reference evidence="1 2" key="1">
    <citation type="journal article" date="2014" name="Nat. Commun.">
        <title>Klebsormidium flaccidum genome reveals primary factors for plant terrestrial adaptation.</title>
        <authorList>
            <person name="Hori K."/>
            <person name="Maruyama F."/>
            <person name="Fujisawa T."/>
            <person name="Togashi T."/>
            <person name="Yamamoto N."/>
            <person name="Seo M."/>
            <person name="Sato S."/>
            <person name="Yamada T."/>
            <person name="Mori H."/>
            <person name="Tajima N."/>
            <person name="Moriyama T."/>
            <person name="Ikeuchi M."/>
            <person name="Watanabe M."/>
            <person name="Wada H."/>
            <person name="Kobayashi K."/>
            <person name="Saito M."/>
            <person name="Masuda T."/>
            <person name="Sasaki-Sekimoto Y."/>
            <person name="Mashiguchi K."/>
            <person name="Awai K."/>
            <person name="Shimojima M."/>
            <person name="Masuda S."/>
            <person name="Iwai M."/>
            <person name="Nobusawa T."/>
            <person name="Narise T."/>
            <person name="Kondo S."/>
            <person name="Saito H."/>
            <person name="Sato R."/>
            <person name="Murakawa M."/>
            <person name="Ihara Y."/>
            <person name="Oshima-Yamada Y."/>
            <person name="Ohtaka K."/>
            <person name="Satoh M."/>
            <person name="Sonobe K."/>
            <person name="Ishii M."/>
            <person name="Ohtani R."/>
            <person name="Kanamori-Sato M."/>
            <person name="Honoki R."/>
            <person name="Miyazaki D."/>
            <person name="Mochizuki H."/>
            <person name="Umetsu J."/>
            <person name="Higashi K."/>
            <person name="Shibata D."/>
            <person name="Kamiya Y."/>
            <person name="Sato N."/>
            <person name="Nakamura Y."/>
            <person name="Tabata S."/>
            <person name="Ida S."/>
            <person name="Kurokawa K."/>
            <person name="Ohta H."/>
        </authorList>
    </citation>
    <scope>NUCLEOTIDE SEQUENCE [LARGE SCALE GENOMIC DNA]</scope>
    <source>
        <strain evidence="1 2">NIES-2285</strain>
    </source>
</reference>
<name>A0A0U9HNA7_KLENI</name>
<dbReference type="AlphaFoldDB" id="A0A0U9HNA7"/>
<dbReference type="EMBL" id="DF237863">
    <property type="protein sequence ID" value="GAQ92057.1"/>
    <property type="molecule type" value="Genomic_DNA"/>
</dbReference>
<feature type="non-terminal residue" evidence="1">
    <location>
        <position position="209"/>
    </location>
</feature>
<sequence>MPQAAGNQVVLLACPRCTKLCKGARGLGAHKTWCDRKEALRVQQFQGHGVNGARHRRPPHAIPTLADWEWAATEVDLEEELLPGFGTRQIRIPQAARGDLARALLLPLKKIVADHTDEGAWAILLLFPTLVLGALVRGGKAGLRNLKERCRRFESGDWEGLLDDHHEAEDLLAERFEEGEHGAAQLAGEPTAEEAQARRIRRCLRLGRA</sequence>
<keyword evidence="2" id="KW-1185">Reference proteome</keyword>
<protein>
    <submittedName>
        <fullName evidence="1">Uncharacterized protein</fullName>
    </submittedName>
</protein>
<gene>
    <name evidence="1" type="ORF">KFL_009140010</name>
</gene>
<evidence type="ECO:0000313" key="1">
    <source>
        <dbReference type="EMBL" id="GAQ92057.1"/>
    </source>
</evidence>
<accession>A0A0U9HNA7</accession>